<sequence>MTYAFNGDGFTTAFSIPKKKPKVETSTVAAADSQADGAERALLFSLLERNRHVISSTWDKPPWKCCVKFSKSSRRSLQTAHISLNAWDLLRARENEKRQKQLE</sequence>
<accession>A0AA39H3Z3</accession>
<proteinExistence type="predicted"/>
<evidence type="ECO:0000313" key="2">
    <source>
        <dbReference type="Proteomes" id="UP001175271"/>
    </source>
</evidence>
<organism evidence="1 2">
    <name type="scientific">Steinernema hermaphroditum</name>
    <dbReference type="NCBI Taxonomy" id="289476"/>
    <lineage>
        <taxon>Eukaryota</taxon>
        <taxon>Metazoa</taxon>
        <taxon>Ecdysozoa</taxon>
        <taxon>Nematoda</taxon>
        <taxon>Chromadorea</taxon>
        <taxon>Rhabditida</taxon>
        <taxon>Tylenchina</taxon>
        <taxon>Panagrolaimomorpha</taxon>
        <taxon>Strongyloidoidea</taxon>
        <taxon>Steinernematidae</taxon>
        <taxon>Steinernema</taxon>
    </lineage>
</organism>
<dbReference type="AlphaFoldDB" id="A0AA39H3Z3"/>
<gene>
    <name evidence="1" type="ORF">QR680_002534</name>
</gene>
<dbReference type="Proteomes" id="UP001175271">
    <property type="component" value="Unassembled WGS sequence"/>
</dbReference>
<name>A0AA39H3Z3_9BILA</name>
<evidence type="ECO:0000313" key="1">
    <source>
        <dbReference type="EMBL" id="KAK0398324.1"/>
    </source>
</evidence>
<reference evidence="1" key="1">
    <citation type="submission" date="2023-06" db="EMBL/GenBank/DDBJ databases">
        <title>Genomic analysis of the entomopathogenic nematode Steinernema hermaphroditum.</title>
        <authorList>
            <person name="Schwarz E.M."/>
            <person name="Heppert J.K."/>
            <person name="Baniya A."/>
            <person name="Schwartz H.T."/>
            <person name="Tan C.-H."/>
            <person name="Antoshechkin I."/>
            <person name="Sternberg P.W."/>
            <person name="Goodrich-Blair H."/>
            <person name="Dillman A.R."/>
        </authorList>
    </citation>
    <scope>NUCLEOTIDE SEQUENCE</scope>
    <source>
        <strain evidence="1">PS9179</strain>
        <tissue evidence="1">Whole animal</tissue>
    </source>
</reference>
<comment type="caution">
    <text evidence="1">The sequence shown here is derived from an EMBL/GenBank/DDBJ whole genome shotgun (WGS) entry which is preliminary data.</text>
</comment>
<protein>
    <submittedName>
        <fullName evidence="1">Uncharacterized protein</fullName>
    </submittedName>
</protein>
<dbReference type="EMBL" id="JAUCMV010000005">
    <property type="protein sequence ID" value="KAK0398324.1"/>
    <property type="molecule type" value="Genomic_DNA"/>
</dbReference>
<keyword evidence="2" id="KW-1185">Reference proteome</keyword>